<dbReference type="Proteomes" id="UP000298781">
    <property type="component" value="Chromosome"/>
</dbReference>
<gene>
    <name evidence="2" type="ORF">E8M01_21205</name>
</gene>
<dbReference type="PANTHER" id="PTHR37421:SF1">
    <property type="entry name" value="UPF0260 PROTEIN YCGN"/>
    <property type="match status" value="1"/>
</dbReference>
<dbReference type="AlphaFoldDB" id="A0A4D7AYD9"/>
<reference evidence="2 3" key="1">
    <citation type="submission" date="2019-04" db="EMBL/GenBank/DDBJ databases">
        <title>Phreatobacter aquaticus sp. nov.</title>
        <authorList>
            <person name="Choi A."/>
        </authorList>
    </citation>
    <scope>NUCLEOTIDE SEQUENCE [LARGE SCALE GENOMIC DNA]</scope>
    <source>
        <strain evidence="2 3">KCTC 52518</strain>
    </source>
</reference>
<organism evidence="2 3">
    <name type="scientific">Phreatobacter stygius</name>
    <dbReference type="NCBI Taxonomy" id="1940610"/>
    <lineage>
        <taxon>Bacteria</taxon>
        <taxon>Pseudomonadati</taxon>
        <taxon>Pseudomonadota</taxon>
        <taxon>Alphaproteobacteria</taxon>
        <taxon>Hyphomicrobiales</taxon>
        <taxon>Phreatobacteraceae</taxon>
        <taxon>Phreatobacter</taxon>
    </lineage>
</organism>
<evidence type="ECO:0000313" key="2">
    <source>
        <dbReference type="EMBL" id="QCI66524.1"/>
    </source>
</evidence>
<dbReference type="InterPro" id="IPR005358">
    <property type="entry name" value="Puta_zinc/iron-chelating_dom"/>
</dbReference>
<dbReference type="PIRSF" id="PIRSF006173">
    <property type="entry name" value="UCP006173"/>
    <property type="match status" value="1"/>
</dbReference>
<comment type="similarity">
    <text evidence="1">Belongs to the UPF0260 family.</text>
</comment>
<sequence length="168" mass="18994">MVRRAGGENAPKQSDPEPFWRTKAMEDMTGSEWESLCDGCARCCLNKLEDEDTGDIHFTSVACTLLDGDSCRCKDYDNRQAKVPDCVRLTPEEARTLPWLPPTCAYRLVAEGHDLYWWHPLVSGDAETVHQAGISVRGRITAWEHELTELQELEDHLAEWPGAVPERP</sequence>
<dbReference type="OrthoDB" id="9786855at2"/>
<dbReference type="NCBIfam" id="NF003501">
    <property type="entry name" value="PRK05170.1-5"/>
    <property type="match status" value="1"/>
</dbReference>
<protein>
    <recommendedName>
        <fullName evidence="1">UPF0260 protein E8M01_21205</fullName>
    </recommendedName>
</protein>
<accession>A0A4D7AYD9</accession>
<name>A0A4D7AYD9_9HYPH</name>
<dbReference type="EMBL" id="CP039690">
    <property type="protein sequence ID" value="QCI66524.1"/>
    <property type="molecule type" value="Genomic_DNA"/>
</dbReference>
<evidence type="ECO:0000313" key="3">
    <source>
        <dbReference type="Proteomes" id="UP000298781"/>
    </source>
</evidence>
<dbReference type="HAMAP" id="MF_00676">
    <property type="entry name" value="UPF0260"/>
    <property type="match status" value="1"/>
</dbReference>
<dbReference type="KEGG" id="pstg:E8M01_21205"/>
<keyword evidence="3" id="KW-1185">Reference proteome</keyword>
<dbReference type="PANTHER" id="PTHR37421">
    <property type="entry name" value="UPF0260 PROTEIN YCGN"/>
    <property type="match status" value="1"/>
</dbReference>
<dbReference type="InterPro" id="IPR008228">
    <property type="entry name" value="UCP006173"/>
</dbReference>
<dbReference type="NCBIfam" id="NF003507">
    <property type="entry name" value="PRK05170.2-5"/>
    <property type="match status" value="1"/>
</dbReference>
<evidence type="ECO:0000256" key="1">
    <source>
        <dbReference type="HAMAP-Rule" id="MF_00676"/>
    </source>
</evidence>
<dbReference type="Pfam" id="PF03692">
    <property type="entry name" value="CxxCxxCC"/>
    <property type="match status" value="1"/>
</dbReference>
<proteinExistence type="inferred from homology"/>
<dbReference type="RefSeq" id="WP_136961967.1">
    <property type="nucleotide sequence ID" value="NZ_CP039690.1"/>
</dbReference>